<organism evidence="1 2">
    <name type="scientific">Corchorus olitorius</name>
    <dbReference type="NCBI Taxonomy" id="93759"/>
    <lineage>
        <taxon>Eukaryota</taxon>
        <taxon>Viridiplantae</taxon>
        <taxon>Streptophyta</taxon>
        <taxon>Embryophyta</taxon>
        <taxon>Tracheophyta</taxon>
        <taxon>Spermatophyta</taxon>
        <taxon>Magnoliopsida</taxon>
        <taxon>eudicotyledons</taxon>
        <taxon>Gunneridae</taxon>
        <taxon>Pentapetalae</taxon>
        <taxon>rosids</taxon>
        <taxon>malvids</taxon>
        <taxon>Malvales</taxon>
        <taxon>Malvaceae</taxon>
        <taxon>Grewioideae</taxon>
        <taxon>Apeibeae</taxon>
        <taxon>Corchorus</taxon>
    </lineage>
</organism>
<dbReference type="Proteomes" id="UP000187203">
    <property type="component" value="Unassembled WGS sequence"/>
</dbReference>
<sequence length="37" mass="4199">MEHTRHITVECSMDSIAQCDEVQRLKAIQEASRDGPI</sequence>
<keyword evidence="2" id="KW-1185">Reference proteome</keyword>
<evidence type="ECO:0000313" key="2">
    <source>
        <dbReference type="Proteomes" id="UP000187203"/>
    </source>
</evidence>
<dbReference type="EMBL" id="AWUE01017777">
    <property type="protein sequence ID" value="OMO84984.1"/>
    <property type="molecule type" value="Genomic_DNA"/>
</dbReference>
<proteinExistence type="predicted"/>
<reference evidence="2" key="1">
    <citation type="submission" date="2013-09" db="EMBL/GenBank/DDBJ databases">
        <title>Corchorus olitorius genome sequencing.</title>
        <authorList>
            <person name="Alam M."/>
            <person name="Haque M.S."/>
            <person name="Islam M.S."/>
            <person name="Emdad E.M."/>
            <person name="Islam M.M."/>
            <person name="Ahmed B."/>
            <person name="Halim A."/>
            <person name="Hossen Q.M.M."/>
            <person name="Hossain M.Z."/>
            <person name="Ahmed R."/>
            <person name="Khan M.M."/>
            <person name="Islam R."/>
            <person name="Rashid M.M."/>
            <person name="Khan S.A."/>
            <person name="Rahman M.S."/>
            <person name="Alam M."/>
            <person name="Yahiya A.S."/>
            <person name="Khan M.S."/>
            <person name="Azam M.S."/>
            <person name="Haque T."/>
            <person name="Lashkar M.Z.H."/>
            <person name="Akhand A.I."/>
            <person name="Morshed G."/>
            <person name="Roy S."/>
            <person name="Uddin K.S."/>
            <person name="Rabeya T."/>
            <person name="Hossain A.S."/>
            <person name="Chowdhury A."/>
            <person name="Snigdha A.R."/>
            <person name="Mortoza M.S."/>
            <person name="Matin S.A."/>
            <person name="Hoque S.M.E."/>
            <person name="Islam M.K."/>
            <person name="Roy D.K."/>
            <person name="Haider R."/>
            <person name="Moosa M.M."/>
            <person name="Elias S.M."/>
            <person name="Hasan A.M."/>
            <person name="Jahan S."/>
            <person name="Shafiuddin M."/>
            <person name="Mahmood N."/>
            <person name="Shommy N.S."/>
        </authorList>
    </citation>
    <scope>NUCLEOTIDE SEQUENCE [LARGE SCALE GENOMIC DNA]</scope>
    <source>
        <strain evidence="2">cv. O-4</strain>
    </source>
</reference>
<comment type="caution">
    <text evidence="1">The sequence shown here is derived from an EMBL/GenBank/DDBJ whole genome shotgun (WGS) entry which is preliminary data.</text>
</comment>
<dbReference type="AlphaFoldDB" id="A0A1R3IQZ3"/>
<protein>
    <submittedName>
        <fullName evidence="1">Uncharacterized protein</fullName>
    </submittedName>
</protein>
<accession>A0A1R3IQZ3</accession>
<gene>
    <name evidence="1" type="ORF">COLO4_21792</name>
</gene>
<evidence type="ECO:0000313" key="1">
    <source>
        <dbReference type="EMBL" id="OMO84984.1"/>
    </source>
</evidence>
<name>A0A1R3IQZ3_9ROSI</name>